<name>A0A8T0UN91_PANVG</name>
<sequence>MDYLDGTLLDGTPHACRVHDTVLDLIISLSEKESFVTIVLAGDRMESKVRRLSLHNNSTTWPTIKMPKLRSLTIFPPASVVIDPTPFLSHYLLLRVLDLRRCKLNDLASLRFVGNLSHRRYLGLPSTEGDGPFQLPVEIGKLRFLKTLDLSETRVEKLPPSVITGLGQLMCLSGGWIGFGTRLRLKNKLTSLEVLEGLIVASKYIAEELGYLTQLRVLVVKIISTEEANDDGWTACITALLESLGKLTKLECLRIYVSFDATILHGSMTEPQPLRNLRQLHIIGGYNDVRMPAWIRPAWLPALSYLDIRVKHERTDDIQVLGTLPCLGHLRFKAHRAAVERFAVGADAFPRLVICVFDIWDVDGGTTVVPSTFPRGAMPMLQDFAFYIGLKQLGKNVAVEGLGLGNLPSLRSITAIYYLHVEPDKFNVVREKCNEHGTVYAISSNFGDRMTTQSMGLMILLSKYF</sequence>
<comment type="caution">
    <text evidence="3">The sequence shown here is derived from an EMBL/GenBank/DDBJ whole genome shotgun (WGS) entry which is preliminary data.</text>
</comment>
<keyword evidence="4" id="KW-1185">Reference proteome</keyword>
<keyword evidence="1" id="KW-0677">Repeat</keyword>
<dbReference type="InterPro" id="IPR044974">
    <property type="entry name" value="Disease_R_plants"/>
</dbReference>
<evidence type="ECO:0000313" key="4">
    <source>
        <dbReference type="Proteomes" id="UP000823388"/>
    </source>
</evidence>
<dbReference type="EMBL" id="CM029042">
    <property type="protein sequence ID" value="KAG2622344.1"/>
    <property type="molecule type" value="Genomic_DNA"/>
</dbReference>
<dbReference type="SUPFAM" id="SSF52047">
    <property type="entry name" value="RNI-like"/>
    <property type="match status" value="1"/>
</dbReference>
<dbReference type="InterPro" id="IPR055414">
    <property type="entry name" value="LRR_R13L4/SHOC2-like"/>
</dbReference>
<evidence type="ECO:0000256" key="1">
    <source>
        <dbReference type="ARBA" id="ARBA00022737"/>
    </source>
</evidence>
<protein>
    <recommendedName>
        <fullName evidence="2">Disease resistance R13L4/SHOC-2-like LRR domain-containing protein</fullName>
    </recommendedName>
</protein>
<dbReference type="Pfam" id="PF23598">
    <property type="entry name" value="LRR_14"/>
    <property type="match status" value="1"/>
</dbReference>
<accession>A0A8T0UN91</accession>
<dbReference type="AlphaFoldDB" id="A0A8T0UN91"/>
<gene>
    <name evidence="3" type="ORF">PVAP13_3NG327401</name>
</gene>
<dbReference type="Gene3D" id="3.80.10.10">
    <property type="entry name" value="Ribonuclease Inhibitor"/>
    <property type="match status" value="1"/>
</dbReference>
<dbReference type="Proteomes" id="UP000823388">
    <property type="component" value="Chromosome 3N"/>
</dbReference>
<evidence type="ECO:0000313" key="3">
    <source>
        <dbReference type="EMBL" id="KAG2622344.1"/>
    </source>
</evidence>
<dbReference type="GO" id="GO:0098542">
    <property type="term" value="P:defense response to other organism"/>
    <property type="evidence" value="ECO:0007669"/>
    <property type="project" value="TreeGrafter"/>
</dbReference>
<evidence type="ECO:0000259" key="2">
    <source>
        <dbReference type="Pfam" id="PF23598"/>
    </source>
</evidence>
<dbReference type="InterPro" id="IPR032675">
    <property type="entry name" value="LRR_dom_sf"/>
</dbReference>
<reference evidence="3" key="1">
    <citation type="submission" date="2020-05" db="EMBL/GenBank/DDBJ databases">
        <title>WGS assembly of Panicum virgatum.</title>
        <authorList>
            <person name="Lovell J.T."/>
            <person name="Jenkins J."/>
            <person name="Shu S."/>
            <person name="Juenger T.E."/>
            <person name="Schmutz J."/>
        </authorList>
    </citation>
    <scope>NUCLEOTIDE SEQUENCE</scope>
    <source>
        <strain evidence="3">AP13</strain>
    </source>
</reference>
<proteinExistence type="predicted"/>
<dbReference type="PANTHER" id="PTHR23155">
    <property type="entry name" value="DISEASE RESISTANCE PROTEIN RP"/>
    <property type="match status" value="1"/>
</dbReference>
<organism evidence="3 4">
    <name type="scientific">Panicum virgatum</name>
    <name type="common">Blackwell switchgrass</name>
    <dbReference type="NCBI Taxonomy" id="38727"/>
    <lineage>
        <taxon>Eukaryota</taxon>
        <taxon>Viridiplantae</taxon>
        <taxon>Streptophyta</taxon>
        <taxon>Embryophyta</taxon>
        <taxon>Tracheophyta</taxon>
        <taxon>Spermatophyta</taxon>
        <taxon>Magnoliopsida</taxon>
        <taxon>Liliopsida</taxon>
        <taxon>Poales</taxon>
        <taxon>Poaceae</taxon>
        <taxon>PACMAD clade</taxon>
        <taxon>Panicoideae</taxon>
        <taxon>Panicodae</taxon>
        <taxon>Paniceae</taxon>
        <taxon>Panicinae</taxon>
        <taxon>Panicum</taxon>
        <taxon>Panicum sect. Hiantes</taxon>
    </lineage>
</organism>
<feature type="domain" description="Disease resistance R13L4/SHOC-2-like LRR" evidence="2">
    <location>
        <begin position="68"/>
        <end position="418"/>
    </location>
</feature>
<dbReference type="PANTHER" id="PTHR23155:SF1116">
    <property type="entry name" value="OS12G0273300 PROTEIN"/>
    <property type="match status" value="1"/>
</dbReference>